<evidence type="ECO:0000313" key="2">
    <source>
        <dbReference type="EnsemblMetazoa" id="SCAU014840-PA"/>
    </source>
</evidence>
<dbReference type="SMART" id="SM00697">
    <property type="entry name" value="DM8"/>
    <property type="match status" value="1"/>
</dbReference>
<dbReference type="OrthoDB" id="8061759at2759"/>
<dbReference type="Pfam" id="PF06477">
    <property type="entry name" value="DUF1091"/>
    <property type="match status" value="1"/>
</dbReference>
<protein>
    <submittedName>
        <fullName evidence="2">Uncharacterized protein</fullName>
    </submittedName>
</protein>
<feature type="signal peptide" evidence="1">
    <location>
        <begin position="1"/>
        <end position="21"/>
    </location>
</feature>
<name>A0A1I8Q8E2_STOCA</name>
<keyword evidence="3" id="KW-1185">Reference proteome</keyword>
<proteinExistence type="predicted"/>
<sequence>MDQYAVLLSIITLSSLIMVLASKEQKFSMEFHKVDCIISNPRVIKRFECFYEKLGPSRYLSEALFILNQQLDKTIESHIRIHIGTGGKIVKFLDMRVNVCDTLKAGISVPILRKIIALLMESSNFPRKCPVKANFLYNMSNLIVDDSFFPKYTPYPMVFNYTTDIYSNQKKIAIIHIEGALVAKKKK</sequence>
<feature type="chain" id="PRO_5009327895" evidence="1">
    <location>
        <begin position="22"/>
        <end position="187"/>
    </location>
</feature>
<keyword evidence="1" id="KW-0732">Signal</keyword>
<dbReference type="VEuPathDB" id="VectorBase:SCAU014840"/>
<dbReference type="KEGG" id="scac:106082663"/>
<dbReference type="EnsemblMetazoa" id="SCAU014840-RA">
    <property type="protein sequence ID" value="SCAU014840-PA"/>
    <property type="gene ID" value="SCAU014840"/>
</dbReference>
<dbReference type="AlphaFoldDB" id="A0A1I8Q8E2"/>
<dbReference type="InterPro" id="IPR010512">
    <property type="entry name" value="DUF1091"/>
</dbReference>
<organism evidence="2 3">
    <name type="scientific">Stomoxys calcitrans</name>
    <name type="common">Stable fly</name>
    <name type="synonym">Conops calcitrans</name>
    <dbReference type="NCBI Taxonomy" id="35570"/>
    <lineage>
        <taxon>Eukaryota</taxon>
        <taxon>Metazoa</taxon>
        <taxon>Ecdysozoa</taxon>
        <taxon>Arthropoda</taxon>
        <taxon>Hexapoda</taxon>
        <taxon>Insecta</taxon>
        <taxon>Pterygota</taxon>
        <taxon>Neoptera</taxon>
        <taxon>Endopterygota</taxon>
        <taxon>Diptera</taxon>
        <taxon>Brachycera</taxon>
        <taxon>Muscomorpha</taxon>
        <taxon>Muscoidea</taxon>
        <taxon>Muscidae</taxon>
        <taxon>Stomoxys</taxon>
    </lineage>
</organism>
<evidence type="ECO:0000313" key="3">
    <source>
        <dbReference type="Proteomes" id="UP000095300"/>
    </source>
</evidence>
<reference evidence="2" key="1">
    <citation type="submission" date="2020-05" db="UniProtKB">
        <authorList>
            <consortium name="EnsemblMetazoa"/>
        </authorList>
    </citation>
    <scope>IDENTIFICATION</scope>
    <source>
        <strain evidence="2">USDA</strain>
    </source>
</reference>
<accession>A0A1I8Q8E2</accession>
<dbReference type="PANTHER" id="PTHR20898:SF0">
    <property type="entry name" value="DAEDALUS ON 3-RELATED"/>
    <property type="match status" value="1"/>
</dbReference>
<gene>
    <name evidence="2" type="primary">106082663</name>
</gene>
<dbReference type="PANTHER" id="PTHR20898">
    <property type="entry name" value="DAEDALUS ON 3-RELATED-RELATED"/>
    <property type="match status" value="1"/>
</dbReference>
<evidence type="ECO:0000256" key="1">
    <source>
        <dbReference type="SAM" id="SignalP"/>
    </source>
</evidence>
<dbReference type="Proteomes" id="UP000095300">
    <property type="component" value="Unassembled WGS sequence"/>
</dbReference>